<gene>
    <name evidence="12" type="ORF">GCM10023226_00230</name>
</gene>
<feature type="transmembrane region" description="Helical" evidence="9">
    <location>
        <begin position="344"/>
        <end position="363"/>
    </location>
</feature>
<evidence type="ECO:0000256" key="6">
    <source>
        <dbReference type="ARBA" id="ARBA00022989"/>
    </source>
</evidence>
<protein>
    <recommendedName>
        <fullName evidence="14">Glycosyltransferase family 39 protein</fullName>
    </recommendedName>
</protein>
<comment type="caution">
    <text evidence="12">The sequence shown here is derived from an EMBL/GenBank/DDBJ whole genome shotgun (WGS) entry which is preliminary data.</text>
</comment>
<feature type="transmembrane region" description="Helical" evidence="9">
    <location>
        <begin position="209"/>
        <end position="228"/>
    </location>
</feature>
<feature type="transmembrane region" description="Helical" evidence="9">
    <location>
        <begin position="137"/>
        <end position="157"/>
    </location>
</feature>
<feature type="transmembrane region" description="Helical" evidence="9">
    <location>
        <begin position="453"/>
        <end position="474"/>
    </location>
</feature>
<feature type="compositionally biased region" description="Gly residues" evidence="8">
    <location>
        <begin position="492"/>
        <end position="528"/>
    </location>
</feature>
<keyword evidence="13" id="KW-1185">Reference proteome</keyword>
<feature type="transmembrane region" description="Helical" evidence="9">
    <location>
        <begin position="235"/>
        <end position="255"/>
    </location>
</feature>
<evidence type="ECO:0000313" key="12">
    <source>
        <dbReference type="EMBL" id="GAA4668284.1"/>
    </source>
</evidence>
<evidence type="ECO:0008006" key="14">
    <source>
        <dbReference type="Google" id="ProtNLM"/>
    </source>
</evidence>
<keyword evidence="7 9" id="KW-0472">Membrane</keyword>
<dbReference type="EMBL" id="BAABIM010000001">
    <property type="protein sequence ID" value="GAA4668284.1"/>
    <property type="molecule type" value="Genomic_DNA"/>
</dbReference>
<feature type="transmembrane region" description="Helical" evidence="9">
    <location>
        <begin position="187"/>
        <end position="203"/>
    </location>
</feature>
<dbReference type="Pfam" id="PF13231">
    <property type="entry name" value="PMT_2"/>
    <property type="match status" value="1"/>
</dbReference>
<feature type="transmembrane region" description="Helical" evidence="9">
    <location>
        <begin position="315"/>
        <end position="332"/>
    </location>
</feature>
<evidence type="ECO:0000256" key="5">
    <source>
        <dbReference type="ARBA" id="ARBA00022692"/>
    </source>
</evidence>
<evidence type="ECO:0000313" key="13">
    <source>
        <dbReference type="Proteomes" id="UP001500621"/>
    </source>
</evidence>
<dbReference type="PANTHER" id="PTHR33908:SF3">
    <property type="entry name" value="UNDECAPRENYL PHOSPHATE-ALPHA-4-AMINO-4-DEOXY-L-ARABINOSE ARABINOSYL TRANSFERASE"/>
    <property type="match status" value="1"/>
</dbReference>
<evidence type="ECO:0000256" key="4">
    <source>
        <dbReference type="ARBA" id="ARBA00022679"/>
    </source>
</evidence>
<evidence type="ECO:0000259" key="11">
    <source>
        <dbReference type="Pfam" id="PF24878"/>
    </source>
</evidence>
<evidence type="ECO:0000256" key="7">
    <source>
        <dbReference type="ARBA" id="ARBA00023136"/>
    </source>
</evidence>
<keyword evidence="3" id="KW-0328">Glycosyltransferase</keyword>
<dbReference type="PANTHER" id="PTHR33908">
    <property type="entry name" value="MANNOSYLTRANSFERASE YKCB-RELATED"/>
    <property type="match status" value="1"/>
</dbReference>
<dbReference type="Pfam" id="PF24878">
    <property type="entry name" value="YkcB_C"/>
    <property type="match status" value="1"/>
</dbReference>
<accession>A0ABP8VQD4</accession>
<keyword evidence="2" id="KW-1003">Cell membrane</keyword>
<feature type="transmembrane region" description="Helical" evidence="9">
    <location>
        <begin position="102"/>
        <end position="125"/>
    </location>
</feature>
<evidence type="ECO:0000256" key="3">
    <source>
        <dbReference type="ARBA" id="ARBA00022676"/>
    </source>
</evidence>
<dbReference type="Proteomes" id="UP001500621">
    <property type="component" value="Unassembled WGS sequence"/>
</dbReference>
<feature type="region of interest" description="Disordered" evidence="8">
    <location>
        <begin position="1"/>
        <end position="27"/>
    </location>
</feature>
<evidence type="ECO:0000256" key="2">
    <source>
        <dbReference type="ARBA" id="ARBA00022475"/>
    </source>
</evidence>
<evidence type="ECO:0000259" key="10">
    <source>
        <dbReference type="Pfam" id="PF13231"/>
    </source>
</evidence>
<evidence type="ECO:0000256" key="8">
    <source>
        <dbReference type="SAM" id="MobiDB-lite"/>
    </source>
</evidence>
<keyword evidence="5 9" id="KW-0812">Transmembrane</keyword>
<feature type="transmembrane region" description="Helical" evidence="9">
    <location>
        <begin position="398"/>
        <end position="418"/>
    </location>
</feature>
<name>A0ABP8VQD4_9ACTN</name>
<reference evidence="13" key="1">
    <citation type="journal article" date="2019" name="Int. J. Syst. Evol. Microbiol.">
        <title>The Global Catalogue of Microorganisms (GCM) 10K type strain sequencing project: providing services to taxonomists for standard genome sequencing and annotation.</title>
        <authorList>
            <consortium name="The Broad Institute Genomics Platform"/>
            <consortium name="The Broad Institute Genome Sequencing Center for Infectious Disease"/>
            <person name="Wu L."/>
            <person name="Ma J."/>
        </authorList>
    </citation>
    <scope>NUCLEOTIDE SEQUENCE [LARGE SCALE GENOMIC DNA]</scope>
    <source>
        <strain evidence="13">JCM 18127</strain>
    </source>
</reference>
<feature type="transmembrane region" description="Helical" evidence="9">
    <location>
        <begin position="33"/>
        <end position="50"/>
    </location>
</feature>
<feature type="transmembrane region" description="Helical" evidence="9">
    <location>
        <begin position="163"/>
        <end position="180"/>
    </location>
</feature>
<feature type="transmembrane region" description="Helical" evidence="9">
    <location>
        <begin position="369"/>
        <end position="391"/>
    </location>
</feature>
<feature type="compositionally biased region" description="Gly residues" evidence="8">
    <location>
        <begin position="538"/>
        <end position="552"/>
    </location>
</feature>
<comment type="subcellular location">
    <subcellularLocation>
        <location evidence="1">Cell membrane</location>
        <topology evidence="1">Multi-pass membrane protein</topology>
    </subcellularLocation>
</comment>
<evidence type="ECO:0000256" key="1">
    <source>
        <dbReference type="ARBA" id="ARBA00004651"/>
    </source>
</evidence>
<feature type="domain" description="Putative mannosyltransferase YkcA/B-like C-terminal" evidence="11">
    <location>
        <begin position="578"/>
        <end position="671"/>
    </location>
</feature>
<dbReference type="InterPro" id="IPR038731">
    <property type="entry name" value="RgtA/B/C-like"/>
</dbReference>
<keyword evidence="6 9" id="KW-1133">Transmembrane helix</keyword>
<dbReference type="InterPro" id="IPR050297">
    <property type="entry name" value="LipidA_mod_glycosyltrf_83"/>
</dbReference>
<keyword evidence="4" id="KW-0808">Transferase</keyword>
<feature type="region of interest" description="Disordered" evidence="8">
    <location>
        <begin position="488"/>
        <end position="552"/>
    </location>
</feature>
<organism evidence="12 13">
    <name type="scientific">Nocardioides nanhaiensis</name>
    <dbReference type="NCBI Taxonomy" id="1476871"/>
    <lineage>
        <taxon>Bacteria</taxon>
        <taxon>Bacillati</taxon>
        <taxon>Actinomycetota</taxon>
        <taxon>Actinomycetes</taxon>
        <taxon>Propionibacteriales</taxon>
        <taxon>Nocardioidaceae</taxon>
        <taxon>Nocardioides</taxon>
    </lineage>
</organism>
<feature type="domain" description="Glycosyltransferase RgtA/B/C/D-like" evidence="10">
    <location>
        <begin position="87"/>
        <end position="244"/>
    </location>
</feature>
<sequence length="700" mass="70505">MTTLHDRPADAATPDPRTAPPPRPARPRWERPALAVLLGATALLYLWGLGESGWANSFYAAAAQAGSESWKAFLFGSSDAANAITVDKTPLSMWPMALSIRVFGLSSWSLLVPQALIGVATVALLHRTVRRSTGSAAAGLVAGAVLALTPVAVLMFRFDNPDALLVLLLVGATAATLRAVEPTRHPVRWLALAGALVGLAFLTKMLQAFLVVPALALVYLLAAGAPLLRRLGHLLVALAALVASAGWWVALVELWPAADRPYIGGSQTNSVLELTLGYNGLGRLTGEQVGSVGGGGGWGETGLLRLFDAENGGQASWLIPLALLLLGAGVWLTRRAPRTDRTRAALVAWGGWLVVTALTFSLMAGIFHAYYSVALAPAVAALVGIGGWLLWEHRSTPVAAGAAALGVAVTATWSFVLLGRSADFLPWLRWVVLVLGLGAALAWAVLRLLPRRAVLAVAAATLIATLAGPSAYAVQTAATPHTGSIVTAGPSTGTGLGGGPGGRIPGGVPGGQPGGRPGQGFPGAGGLPAPGQAPPGGMPGGTPGGTAGGTAGGMPGGMPGGTGGMGGLLTGSEPSAELTALLEADASSYTWVAAAVGSNQASGYQLATEEPVMAIGGFNGSDPSPTLAQFQAYVADGEVHWFVGGGGFGGQTGQNGGSNASSEIAAWVAENFTATTVDGVTLYDLTAPTSVTTGSTGTAT</sequence>
<feature type="transmembrane region" description="Helical" evidence="9">
    <location>
        <begin position="424"/>
        <end position="446"/>
    </location>
</feature>
<dbReference type="RefSeq" id="WP_345262003.1">
    <property type="nucleotide sequence ID" value="NZ_BAABIM010000001.1"/>
</dbReference>
<proteinExistence type="predicted"/>
<dbReference type="InterPro" id="IPR056785">
    <property type="entry name" value="YkcA/B-like_C"/>
</dbReference>
<evidence type="ECO:0000256" key="9">
    <source>
        <dbReference type="SAM" id="Phobius"/>
    </source>
</evidence>